<reference evidence="2 3" key="1">
    <citation type="submission" date="2012-01" db="EMBL/GenBank/DDBJ databases">
        <title>The Genome Sequence of Helcococcus kunzii ATCC 51366.</title>
        <authorList>
            <consortium name="The Broad Institute Genome Sequencing Platform"/>
            <person name="Earl A."/>
            <person name="Ward D."/>
            <person name="Feldgarden M."/>
            <person name="Gevers D."/>
            <person name="Huys G."/>
            <person name="Young S.K."/>
            <person name="Zeng Q."/>
            <person name="Gargeya S."/>
            <person name="Fitzgerald M."/>
            <person name="Haas B."/>
            <person name="Abouelleil A."/>
            <person name="Alvarado L."/>
            <person name="Arachchi H.M."/>
            <person name="Berlin A."/>
            <person name="Chapman S.B."/>
            <person name="Gearin G."/>
            <person name="Goldberg J."/>
            <person name="Griggs A."/>
            <person name="Gujja S."/>
            <person name="Hansen M."/>
            <person name="Heiman D."/>
            <person name="Howarth C."/>
            <person name="Larimer J."/>
            <person name="Lui A."/>
            <person name="MacDonald P.J.P."/>
            <person name="McCowen C."/>
            <person name="Montmayeur A."/>
            <person name="Murphy C."/>
            <person name="Neiman D."/>
            <person name="Pearson M."/>
            <person name="Priest M."/>
            <person name="Roberts A."/>
            <person name="Saif S."/>
            <person name="Shea T."/>
            <person name="Sisk P."/>
            <person name="Stolte C."/>
            <person name="Sykes S."/>
            <person name="Wortman J."/>
            <person name="Nusbaum C."/>
            <person name="Birren B."/>
        </authorList>
    </citation>
    <scope>NUCLEOTIDE SEQUENCE [LARGE SCALE GENOMIC DNA]</scope>
    <source>
        <strain evidence="2 3">ATCC 51366</strain>
    </source>
</reference>
<feature type="coiled-coil region" evidence="1">
    <location>
        <begin position="92"/>
        <end position="175"/>
    </location>
</feature>
<dbReference type="InterPro" id="IPR007838">
    <property type="entry name" value="Cell_div_ZapA-like"/>
</dbReference>
<dbReference type="RefSeq" id="WP_005397866.1">
    <property type="nucleotide sequence ID" value="NZ_JH601088.1"/>
</dbReference>
<evidence type="ECO:0000313" key="3">
    <source>
        <dbReference type="Proteomes" id="UP000004191"/>
    </source>
</evidence>
<dbReference type="SUPFAM" id="SSF102829">
    <property type="entry name" value="Cell division protein ZapA-like"/>
    <property type="match status" value="1"/>
</dbReference>
<evidence type="ECO:0008006" key="4">
    <source>
        <dbReference type="Google" id="ProtNLM"/>
    </source>
</evidence>
<keyword evidence="3" id="KW-1185">Reference proteome</keyword>
<dbReference type="OrthoDB" id="1711036at2"/>
<comment type="caution">
    <text evidence="2">The sequence shown here is derived from an EMBL/GenBank/DDBJ whole genome shotgun (WGS) entry which is preliminary data.</text>
</comment>
<accession>H3NMQ3</accession>
<protein>
    <recommendedName>
        <fullName evidence="4">Cell division protein ZapA</fullName>
    </recommendedName>
</protein>
<dbReference type="AlphaFoldDB" id="H3NMQ3"/>
<dbReference type="HOGENOM" id="CLU_1508611_0_0_9"/>
<dbReference type="Proteomes" id="UP000004191">
    <property type="component" value="Unassembled WGS sequence"/>
</dbReference>
<name>H3NMQ3_9FIRM</name>
<dbReference type="eggNOG" id="COG3027">
    <property type="taxonomic scope" value="Bacteria"/>
</dbReference>
<dbReference type="EMBL" id="AGEI01000019">
    <property type="protein sequence ID" value="EHR34644.1"/>
    <property type="molecule type" value="Genomic_DNA"/>
</dbReference>
<organism evidence="2 3">
    <name type="scientific">Helcococcus kunzii ATCC 51366</name>
    <dbReference type="NCBI Taxonomy" id="883114"/>
    <lineage>
        <taxon>Bacteria</taxon>
        <taxon>Bacillati</taxon>
        <taxon>Bacillota</taxon>
        <taxon>Tissierellia</taxon>
        <taxon>Tissierellales</taxon>
        <taxon>Peptoniphilaceae</taxon>
        <taxon>Helcococcus</taxon>
    </lineage>
</organism>
<dbReference type="InterPro" id="IPR036192">
    <property type="entry name" value="Cell_div_ZapA-like_sf"/>
</dbReference>
<dbReference type="STRING" id="883114.HMPREF9709_00614"/>
<evidence type="ECO:0000313" key="2">
    <source>
        <dbReference type="EMBL" id="EHR34644.1"/>
    </source>
</evidence>
<keyword evidence="1" id="KW-0175">Coiled coil</keyword>
<dbReference type="InterPro" id="IPR053712">
    <property type="entry name" value="Bac_CellDiv_Activator"/>
</dbReference>
<sequence>MNRNRYEFQINGNNYVLKTERSKEETDKIVRYVDSEIKKAKDIINYRNPAMHATLACLNIADDLYDLEIKHKSLLEESKIPLQNYQPLKDEFDQYKDKHKNVDQDMERLESKVKTLESQLSNITNERDKFKLELDRQISLYEKDKVDKKNLRDKLLEQEKQCLRYQKQIQELINQNRR</sequence>
<gene>
    <name evidence="2" type="ORF">HMPREF9709_00614</name>
</gene>
<dbReference type="GeneID" id="96998619"/>
<dbReference type="Gene3D" id="6.10.250.790">
    <property type="match status" value="1"/>
</dbReference>
<evidence type="ECO:0000256" key="1">
    <source>
        <dbReference type="SAM" id="Coils"/>
    </source>
</evidence>
<dbReference type="Pfam" id="PF05164">
    <property type="entry name" value="ZapA"/>
    <property type="match status" value="1"/>
</dbReference>
<proteinExistence type="predicted"/>